<keyword evidence="2" id="KW-1133">Transmembrane helix</keyword>
<name>A0A518DI85_9BACT</name>
<keyword evidence="2" id="KW-0472">Membrane</keyword>
<proteinExistence type="predicted"/>
<dbReference type="Proteomes" id="UP000317429">
    <property type="component" value="Chromosome"/>
</dbReference>
<keyword evidence="4" id="KW-1185">Reference proteome</keyword>
<evidence type="ECO:0000256" key="2">
    <source>
        <dbReference type="SAM" id="Phobius"/>
    </source>
</evidence>
<dbReference type="AlphaFoldDB" id="A0A518DI85"/>
<dbReference type="PROSITE" id="PS51257">
    <property type="entry name" value="PROKAR_LIPOPROTEIN"/>
    <property type="match status" value="1"/>
</dbReference>
<feature type="region of interest" description="Disordered" evidence="1">
    <location>
        <begin position="279"/>
        <end position="325"/>
    </location>
</feature>
<sequence>MDQLKAAFAWLKKHHFWVLGAVAPLIAIACWWMGASELDKQFVANKGKIDGEFQSHQALSSKSFLPNDPVNNRQTQENDALAKRIEKLWTRLYDRQREVVLRWPAELGDDFVDEVQDLQFGDWIRDGLRQTYLNYIVNYFPNLRTIVGAQELADEDTLGGFGGGGGEYGGRGGGGEYGGGGFGGGSGGDYAAVDTEQLVDQDFIVYWVDQAAVKSTLVWDRQPSPLRVWVTQENLWVYETLLRAIAATNVASGADRNSNAAVQQILEMQVGPLAARESRATGRLYTPETASPLGGLGESEYGDSDGFAMDDPSGGGDMMSELGEGMGGDSEVTELLYGRYLDENGLPIEIVEPVEYPIGAEFKRLPVRLALYMDQRWVNQLILELANAPLQVEIQEVRINPGGSVGSGGGGGGGGGEYGGGGSGSPFANNTEDIQAFNRRPSVVPVVLQGIVYIFNQPDPAALKVQGDDSLDMAMLTEP</sequence>
<dbReference type="RefSeq" id="WP_197527082.1">
    <property type="nucleotide sequence ID" value="NZ_CP036291.1"/>
</dbReference>
<evidence type="ECO:0000256" key="1">
    <source>
        <dbReference type="SAM" id="MobiDB-lite"/>
    </source>
</evidence>
<evidence type="ECO:0000313" key="3">
    <source>
        <dbReference type="EMBL" id="QDU91196.1"/>
    </source>
</evidence>
<protein>
    <submittedName>
        <fullName evidence="3">Uncharacterized protein</fullName>
    </submittedName>
</protein>
<evidence type="ECO:0000313" key="4">
    <source>
        <dbReference type="Proteomes" id="UP000317429"/>
    </source>
</evidence>
<feature type="region of interest" description="Disordered" evidence="1">
    <location>
        <begin position="401"/>
        <end position="431"/>
    </location>
</feature>
<dbReference type="KEGG" id="pnd:Pla175_46160"/>
<organism evidence="3 4">
    <name type="scientific">Pirellulimonas nuda</name>
    <dbReference type="NCBI Taxonomy" id="2528009"/>
    <lineage>
        <taxon>Bacteria</taxon>
        <taxon>Pseudomonadati</taxon>
        <taxon>Planctomycetota</taxon>
        <taxon>Planctomycetia</taxon>
        <taxon>Pirellulales</taxon>
        <taxon>Lacipirellulaceae</taxon>
        <taxon>Pirellulimonas</taxon>
    </lineage>
</organism>
<gene>
    <name evidence="3" type="ORF">Pla175_46160</name>
</gene>
<feature type="transmembrane region" description="Helical" evidence="2">
    <location>
        <begin position="16"/>
        <end position="34"/>
    </location>
</feature>
<dbReference type="EMBL" id="CP036291">
    <property type="protein sequence ID" value="QDU91196.1"/>
    <property type="molecule type" value="Genomic_DNA"/>
</dbReference>
<accession>A0A518DI85</accession>
<keyword evidence="2" id="KW-0812">Transmembrane</keyword>
<feature type="compositionally biased region" description="Gly residues" evidence="1">
    <location>
        <begin position="403"/>
        <end position="424"/>
    </location>
</feature>
<reference evidence="3 4" key="1">
    <citation type="submission" date="2019-02" db="EMBL/GenBank/DDBJ databases">
        <title>Deep-cultivation of Planctomycetes and their phenomic and genomic characterization uncovers novel biology.</title>
        <authorList>
            <person name="Wiegand S."/>
            <person name="Jogler M."/>
            <person name="Boedeker C."/>
            <person name="Pinto D."/>
            <person name="Vollmers J."/>
            <person name="Rivas-Marin E."/>
            <person name="Kohn T."/>
            <person name="Peeters S.H."/>
            <person name="Heuer A."/>
            <person name="Rast P."/>
            <person name="Oberbeckmann S."/>
            <person name="Bunk B."/>
            <person name="Jeske O."/>
            <person name="Meyerdierks A."/>
            <person name="Storesund J.E."/>
            <person name="Kallscheuer N."/>
            <person name="Luecker S."/>
            <person name="Lage O.M."/>
            <person name="Pohl T."/>
            <person name="Merkel B.J."/>
            <person name="Hornburger P."/>
            <person name="Mueller R.-W."/>
            <person name="Bruemmer F."/>
            <person name="Labrenz M."/>
            <person name="Spormann A.M."/>
            <person name="Op den Camp H."/>
            <person name="Overmann J."/>
            <person name="Amann R."/>
            <person name="Jetten M.S.M."/>
            <person name="Mascher T."/>
            <person name="Medema M.H."/>
            <person name="Devos D.P."/>
            <person name="Kaster A.-K."/>
            <person name="Ovreas L."/>
            <person name="Rohde M."/>
            <person name="Galperin M.Y."/>
            <person name="Jogler C."/>
        </authorList>
    </citation>
    <scope>NUCLEOTIDE SEQUENCE [LARGE SCALE GENOMIC DNA]</scope>
    <source>
        <strain evidence="3 4">Pla175</strain>
    </source>
</reference>